<gene>
    <name evidence="3 6" type="primary">coaBC</name>
    <name evidence="6" type="ORF">OU421_12155</name>
</gene>
<comment type="cofactor">
    <cofactor evidence="3">
        <name>Mg(2+)</name>
        <dbReference type="ChEBI" id="CHEBI:18420"/>
    </cofactor>
</comment>
<comment type="catalytic activity">
    <reaction evidence="3">
        <text>(R)-4'-phosphopantothenate + L-cysteine + CTP = N-[(R)-4-phosphopantothenoyl]-L-cysteine + CMP + diphosphate + H(+)</text>
        <dbReference type="Rhea" id="RHEA:19397"/>
        <dbReference type="ChEBI" id="CHEBI:10986"/>
        <dbReference type="ChEBI" id="CHEBI:15378"/>
        <dbReference type="ChEBI" id="CHEBI:33019"/>
        <dbReference type="ChEBI" id="CHEBI:35235"/>
        <dbReference type="ChEBI" id="CHEBI:37563"/>
        <dbReference type="ChEBI" id="CHEBI:59458"/>
        <dbReference type="ChEBI" id="CHEBI:60377"/>
        <dbReference type="EC" id="6.3.2.5"/>
    </reaction>
</comment>
<keyword evidence="3" id="KW-0511">Multifunctional enzyme</keyword>
<dbReference type="GO" id="GO:0071513">
    <property type="term" value="C:phosphopantothenoylcysteine decarboxylase complex"/>
    <property type="evidence" value="ECO:0007669"/>
    <property type="project" value="TreeGrafter"/>
</dbReference>
<feature type="region of interest" description="Phosphopantothenoylcysteine decarboxylase" evidence="3">
    <location>
        <begin position="1"/>
        <end position="189"/>
    </location>
</feature>
<comment type="function">
    <text evidence="3">Catalyzes two sequential steps in the biosynthesis of coenzyme A. In the first step cysteine is conjugated to 4'-phosphopantothenate to form 4-phosphopantothenoylcysteine. In the second step the latter compound is decarboxylated to form 4'-phosphopantotheine.</text>
</comment>
<dbReference type="PANTHER" id="PTHR14359:SF6">
    <property type="entry name" value="PHOSPHOPANTOTHENOYLCYSTEINE DECARBOXYLASE"/>
    <property type="match status" value="1"/>
</dbReference>
<feature type="domain" description="Flavoprotein" evidence="4">
    <location>
        <begin position="11"/>
        <end position="179"/>
    </location>
</feature>
<feature type="binding site" evidence="3">
    <location>
        <position position="287"/>
    </location>
    <ligand>
        <name>CTP</name>
        <dbReference type="ChEBI" id="CHEBI:37563"/>
    </ligand>
</feature>
<dbReference type="PANTHER" id="PTHR14359">
    <property type="entry name" value="HOMO-OLIGOMERIC FLAVIN CONTAINING CYS DECARBOXYLASE FAMILY"/>
    <property type="match status" value="1"/>
</dbReference>
<keyword evidence="7" id="KW-1185">Reference proteome</keyword>
<comment type="similarity">
    <text evidence="3">In the N-terminal section; belongs to the HFCD (homo-oligomeric flavin containing Cys decarboxylase) superfamily.</text>
</comment>
<accession>A0A9X9T867</accession>
<proteinExistence type="inferred from homology"/>
<dbReference type="KEGG" id="mou:OU421_12155"/>
<name>A0A9X9T867_METOG</name>
<organism evidence="6 7">
    <name type="scientific">Methanogenium organophilum</name>
    <dbReference type="NCBI Taxonomy" id="2199"/>
    <lineage>
        <taxon>Archaea</taxon>
        <taxon>Methanobacteriati</taxon>
        <taxon>Methanobacteriota</taxon>
        <taxon>Stenosarchaea group</taxon>
        <taxon>Methanomicrobia</taxon>
        <taxon>Methanomicrobiales</taxon>
        <taxon>Methanomicrobiaceae</taxon>
        <taxon>Methanogenium</taxon>
    </lineage>
</organism>
<comment type="caution">
    <text evidence="3">Lacks conserved residue(s) required for the propagation of feature annotation.</text>
</comment>
<comment type="cofactor">
    <cofactor evidence="3">
        <name>FMN</name>
        <dbReference type="ChEBI" id="CHEBI:58210"/>
    </cofactor>
    <text evidence="3">Binds 1 FMN per subunit.</text>
</comment>
<dbReference type="Pfam" id="PF04127">
    <property type="entry name" value="DFP"/>
    <property type="match status" value="1"/>
</dbReference>
<dbReference type="EC" id="4.1.1.36" evidence="3"/>
<comment type="pathway">
    <text evidence="3">Cofactor biosynthesis; coenzyme A biosynthesis.</text>
</comment>
<dbReference type="SUPFAM" id="SSF102645">
    <property type="entry name" value="CoaB-like"/>
    <property type="match status" value="1"/>
</dbReference>
<keyword evidence="1 3" id="KW-0210">Decarboxylase</keyword>
<feature type="binding site" evidence="3">
    <location>
        <position position="321"/>
    </location>
    <ligand>
        <name>CTP</name>
        <dbReference type="ChEBI" id="CHEBI:37563"/>
    </ligand>
</feature>
<reference evidence="6" key="1">
    <citation type="submission" date="2022-11" db="EMBL/GenBank/DDBJ databases">
        <title>Complete genome sequence of Methanogenium organophilum DSM 3596.</title>
        <authorList>
            <person name="Chen S.-C."/>
            <person name="Lai S.-J."/>
            <person name="You Y.-T."/>
        </authorList>
    </citation>
    <scope>NUCLEOTIDE SEQUENCE</scope>
    <source>
        <strain evidence="6">DSM 3596</strain>
    </source>
</reference>
<dbReference type="GO" id="GO:0046872">
    <property type="term" value="F:metal ion binding"/>
    <property type="evidence" value="ECO:0007669"/>
    <property type="project" value="UniProtKB-KW"/>
</dbReference>
<dbReference type="EC" id="6.3.2.5" evidence="3"/>
<evidence type="ECO:0000256" key="1">
    <source>
        <dbReference type="ARBA" id="ARBA00022793"/>
    </source>
</evidence>
<evidence type="ECO:0000256" key="2">
    <source>
        <dbReference type="ARBA" id="ARBA00023239"/>
    </source>
</evidence>
<dbReference type="HAMAP" id="MF_02225">
    <property type="entry name" value="CoaBC"/>
    <property type="match status" value="1"/>
</dbReference>
<dbReference type="Pfam" id="PF02441">
    <property type="entry name" value="Flavoprotein"/>
    <property type="match status" value="1"/>
</dbReference>
<dbReference type="RefSeq" id="WP_268186368.1">
    <property type="nucleotide sequence ID" value="NZ_CP113361.1"/>
</dbReference>
<comment type="catalytic activity">
    <reaction evidence="3">
        <text>N-[(R)-4-phosphopantothenoyl]-L-cysteine + H(+) = (R)-4'-phosphopantetheine + CO2</text>
        <dbReference type="Rhea" id="RHEA:16793"/>
        <dbReference type="ChEBI" id="CHEBI:15378"/>
        <dbReference type="ChEBI" id="CHEBI:16526"/>
        <dbReference type="ChEBI" id="CHEBI:59458"/>
        <dbReference type="ChEBI" id="CHEBI:61723"/>
        <dbReference type="EC" id="4.1.1.36"/>
    </reaction>
</comment>
<evidence type="ECO:0000256" key="3">
    <source>
        <dbReference type="HAMAP-Rule" id="MF_02225"/>
    </source>
</evidence>
<dbReference type="Gene3D" id="3.40.50.10300">
    <property type="entry name" value="CoaB-like"/>
    <property type="match status" value="1"/>
</dbReference>
<sequence>MNTVRTTLTGKQIVLGITGSIAAVDDVKLAHALRRLGADVQGVMTTAACGILHADAITYATGHETITRCGGLVEHVTYCGDGGSADLLLIAPATANTICKIAHGIDDTPVTTFATTAIGSGMPVVLVPAMHESMYRHPGVCACLETLKTWGITIVDPRIEEGKAKIAAIDTIVHKTERALSGLPLAGKTVLITSGPCRERLDDVRVLTARSSGIMGKELAREASRLGAEVWIVHGDTLSVPHVHNVYAESAGEMLTAIRTLCERQTFDYYLSAAAISDFAPAPREGKIPSGENVTVELLVQPKIILDVMQGKNRPKVIVAFKLGWDSRTEAENLLEAGADMVAANTPDVLGRDTGAYDLIRRDWCVHVEGTKTEVAETLWQNLL</sequence>
<feature type="region of interest" description="Phosphopantothenate--cysteine ligase" evidence="3">
    <location>
        <begin position="190"/>
        <end position="384"/>
    </location>
</feature>
<dbReference type="SUPFAM" id="SSF52507">
    <property type="entry name" value="Homo-oligomeric flavin-containing Cys decarboxylases, HFCD"/>
    <property type="match status" value="1"/>
</dbReference>
<keyword evidence="3 6" id="KW-0436">Ligase</keyword>
<dbReference type="GO" id="GO:0015937">
    <property type="term" value="P:coenzyme A biosynthetic process"/>
    <property type="evidence" value="ECO:0007669"/>
    <property type="project" value="UniProtKB-UniRule"/>
</dbReference>
<evidence type="ECO:0000313" key="7">
    <source>
        <dbReference type="Proteomes" id="UP001163096"/>
    </source>
</evidence>
<keyword evidence="3" id="KW-0479">Metal-binding</keyword>
<dbReference type="GO" id="GO:0004633">
    <property type="term" value="F:phosphopantothenoylcysteine decarboxylase activity"/>
    <property type="evidence" value="ECO:0007669"/>
    <property type="project" value="UniProtKB-UniRule"/>
</dbReference>
<dbReference type="AlphaFoldDB" id="A0A9X9T867"/>
<dbReference type="Gene3D" id="3.40.50.1950">
    <property type="entry name" value="Flavin prenyltransferase-like"/>
    <property type="match status" value="1"/>
</dbReference>
<protein>
    <recommendedName>
        <fullName evidence="3">Coenzyme A biosynthesis bifunctional protein CoaBC</fullName>
    </recommendedName>
    <alternativeName>
        <fullName evidence="3">DNA/pantothenate metabolism flavoprotein</fullName>
    </alternativeName>
    <alternativeName>
        <fullName evidence="3">Phosphopantothenoylcysteine synthetase/decarboxylase</fullName>
        <shortName evidence="3">PPCS-PPCDC</shortName>
    </alternativeName>
    <domain>
        <recommendedName>
            <fullName evidence="3">Phosphopantothenoylcysteine decarboxylase</fullName>
            <shortName evidence="3">PPC decarboxylase</shortName>
            <shortName evidence="3">PPC-DC</shortName>
            <ecNumber evidence="3">4.1.1.36</ecNumber>
        </recommendedName>
        <alternativeName>
            <fullName evidence="3">CoaC</fullName>
        </alternativeName>
    </domain>
    <domain>
        <recommendedName>
            <fullName evidence="3">Phosphopantothenate--cysteine ligase</fullName>
            <ecNumber evidence="3">6.3.2.5</ecNumber>
        </recommendedName>
        <alternativeName>
            <fullName evidence="3">CoaB</fullName>
        </alternativeName>
        <alternativeName>
            <fullName evidence="3">Phosphopantothenoylcysteine synthetase</fullName>
            <shortName evidence="3">PPC synthetase</shortName>
            <shortName evidence="3">PPC-S</shortName>
        </alternativeName>
    </domain>
</protein>
<dbReference type="GeneID" id="76835867"/>
<evidence type="ECO:0000313" key="6">
    <source>
        <dbReference type="EMBL" id="WAI01151.1"/>
    </source>
</evidence>
<evidence type="ECO:0000259" key="5">
    <source>
        <dbReference type="Pfam" id="PF04127"/>
    </source>
</evidence>
<keyword evidence="3" id="KW-0285">Flavoprotein</keyword>
<evidence type="ECO:0000259" key="4">
    <source>
        <dbReference type="Pfam" id="PF02441"/>
    </source>
</evidence>
<dbReference type="GO" id="GO:0015941">
    <property type="term" value="P:pantothenate catabolic process"/>
    <property type="evidence" value="ECO:0007669"/>
    <property type="project" value="InterPro"/>
</dbReference>
<dbReference type="InterPro" id="IPR003382">
    <property type="entry name" value="Flavoprotein"/>
</dbReference>
<feature type="binding site" evidence="3">
    <location>
        <position position="278"/>
    </location>
    <ligand>
        <name>CTP</name>
        <dbReference type="ChEBI" id="CHEBI:37563"/>
    </ligand>
</feature>
<keyword evidence="2 3" id="KW-0456">Lyase</keyword>
<dbReference type="InterPro" id="IPR036551">
    <property type="entry name" value="Flavin_trans-like"/>
</dbReference>
<dbReference type="EMBL" id="CP113361">
    <property type="protein sequence ID" value="WAI01151.1"/>
    <property type="molecule type" value="Genomic_DNA"/>
</dbReference>
<dbReference type="NCBIfam" id="TIGR00521">
    <property type="entry name" value="coaBC_dfp"/>
    <property type="match status" value="1"/>
</dbReference>
<dbReference type="InterPro" id="IPR005252">
    <property type="entry name" value="CoaBC"/>
</dbReference>
<dbReference type="Proteomes" id="UP001163096">
    <property type="component" value="Chromosome"/>
</dbReference>
<dbReference type="InterPro" id="IPR007085">
    <property type="entry name" value="DNA/pantothenate-metab_flavo_C"/>
</dbReference>
<keyword evidence="3" id="KW-0288">FMN</keyword>
<feature type="domain" description="DNA/pantothenate metabolism flavoprotein C-terminal" evidence="5">
    <location>
        <begin position="185"/>
        <end position="383"/>
    </location>
</feature>
<comment type="similarity">
    <text evidence="3">In the C-terminal section; belongs to the PPC synthetase family.</text>
</comment>
<dbReference type="InterPro" id="IPR035929">
    <property type="entry name" value="CoaB-like_sf"/>
</dbReference>
<dbReference type="GO" id="GO:0004632">
    <property type="term" value="F:phosphopantothenate--cysteine ligase activity"/>
    <property type="evidence" value="ECO:0007669"/>
    <property type="project" value="UniProtKB-UniRule"/>
</dbReference>
<dbReference type="GO" id="GO:0010181">
    <property type="term" value="F:FMN binding"/>
    <property type="evidence" value="ECO:0007669"/>
    <property type="project" value="UniProtKB-UniRule"/>
</dbReference>
<keyword evidence="3" id="KW-0460">Magnesium</keyword>